<keyword evidence="4" id="KW-1185">Reference proteome</keyword>
<feature type="region of interest" description="Disordered" evidence="2">
    <location>
        <begin position="631"/>
        <end position="681"/>
    </location>
</feature>
<reference evidence="3" key="3">
    <citation type="submission" date="2023-05" db="EMBL/GenBank/DDBJ databases">
        <authorList>
            <person name="Smith C.H."/>
        </authorList>
    </citation>
    <scope>NUCLEOTIDE SEQUENCE</scope>
    <source>
        <strain evidence="3">CHS0354</strain>
        <tissue evidence="3">Mantle</tissue>
    </source>
</reference>
<feature type="region of interest" description="Disordered" evidence="2">
    <location>
        <begin position="735"/>
        <end position="784"/>
    </location>
</feature>
<dbReference type="Pfam" id="PF00653">
    <property type="entry name" value="BIR"/>
    <property type="match status" value="2"/>
</dbReference>
<feature type="compositionally biased region" description="Basic and acidic residues" evidence="2">
    <location>
        <begin position="907"/>
        <end position="919"/>
    </location>
</feature>
<evidence type="ECO:0000313" key="3">
    <source>
        <dbReference type="EMBL" id="KAK3601376.1"/>
    </source>
</evidence>
<dbReference type="GO" id="GO:0051726">
    <property type="term" value="P:regulation of cell cycle"/>
    <property type="evidence" value="ECO:0007669"/>
    <property type="project" value="TreeGrafter"/>
</dbReference>
<proteinExistence type="predicted"/>
<dbReference type="GO" id="GO:0005737">
    <property type="term" value="C:cytoplasm"/>
    <property type="evidence" value="ECO:0007669"/>
    <property type="project" value="TreeGrafter"/>
</dbReference>
<dbReference type="InterPro" id="IPR013083">
    <property type="entry name" value="Znf_RING/FYVE/PHD"/>
</dbReference>
<feature type="compositionally biased region" description="Basic and acidic residues" evidence="2">
    <location>
        <begin position="663"/>
        <end position="672"/>
    </location>
</feature>
<reference evidence="3" key="1">
    <citation type="journal article" date="2021" name="Genome Biol. Evol.">
        <title>A High-Quality Reference Genome for a Parasitic Bivalve with Doubly Uniparental Inheritance (Bivalvia: Unionida).</title>
        <authorList>
            <person name="Smith C.H."/>
        </authorList>
    </citation>
    <scope>NUCLEOTIDE SEQUENCE</scope>
    <source>
        <strain evidence="3">CHS0354</strain>
    </source>
</reference>
<dbReference type="PROSITE" id="PS50143">
    <property type="entry name" value="BIR_REPEAT_2"/>
    <property type="match status" value="2"/>
</dbReference>
<dbReference type="FunFam" id="1.10.1170.10:FF:000003">
    <property type="entry name" value="E3 ubiquitin-protein ligase XIAP"/>
    <property type="match status" value="1"/>
</dbReference>
<evidence type="ECO:0000313" key="4">
    <source>
        <dbReference type="Proteomes" id="UP001195483"/>
    </source>
</evidence>
<reference evidence="3" key="2">
    <citation type="journal article" date="2021" name="Genome Biol. Evol.">
        <title>Developing a high-quality reference genome for a parasitic bivalve with doubly uniparental inheritance (Bivalvia: Unionida).</title>
        <authorList>
            <person name="Smith C.H."/>
        </authorList>
    </citation>
    <scope>NUCLEOTIDE SEQUENCE</scope>
    <source>
        <strain evidence="3">CHS0354</strain>
        <tissue evidence="3">Mantle</tissue>
    </source>
</reference>
<name>A0AAE0T0I1_9BIVA</name>
<feature type="region of interest" description="Disordered" evidence="2">
    <location>
        <begin position="889"/>
        <end position="925"/>
    </location>
</feature>
<accession>A0AAE0T0I1</accession>
<dbReference type="Gene3D" id="3.30.40.10">
    <property type="entry name" value="Zinc/RING finger domain, C3HC4 (zinc finger)"/>
    <property type="match status" value="1"/>
</dbReference>
<dbReference type="AlphaFoldDB" id="A0AAE0T0I1"/>
<dbReference type="InterPro" id="IPR001370">
    <property type="entry name" value="BIR_rpt"/>
</dbReference>
<sequence length="1061" mass="119409">MCRLTKRHSSAKYNCFCRRHQPDILGCSKQIKTSLIPDIKCWLCYMPVIFHRAYCLHYIKKVKTEKEANEKDAKQLNHSTNIFHAERLRDRRDNIIVSDVKERIIVRDVPEVFHTLNTGVHENSDILFARNDLDKRLFLDVSSLNIAPSLSMANLHDCTDNAIGNFEEQDFSGVISDLDRNDGANLQEVKSTNISWETSNSTAFDNILDLRDFEQDDLERIITVNSASIDNADLQEVRDLKCSHGCIQLSEETDDPVISNIHLDETRHGLNYFLKRFDNTDNYSGDECRGEIKDEGKISETKLDSGLGDSIKTISIDCSLTSVSNESEGNCASGILLENACTKDENLSYDGTHIVPTPEGKIATLFNIQNLHLWSYTNVTLYRNLRKKKKWMLCRRRKQDSSLGYESSHSFEQSISDESSHHLCEFLLQVRCAGDSYGNTSNCNKCNHVLSVSSAKVFDIPLIEESEKAVPIILFPWLIGSEIRFICPVEYIVMPASLKNYFNKVTKGTLTREEMMAYEWIRYASFHSFPRSIDMSSTRLANAGFYSTGSGTQARCFCCKVTHDRWSRGDDPYEVHRRISPNCPFLRVEAHCPQNIPIYQQDDQNTSRVNENSCHPMQAQHTPSIERINPASAQASSALARDSAVQNEQESFKKSGLIPKSSTRTETKETSDSNHFAIQPNTAGRQYSYNNQSMQNDALLAAHIDDNRITQISRPEARGLPVSTLEGAPLSIAQQPTDDAHNTEYSNPENFSFRPHQDSRVGNVPGNQSTSPSRGPLRTTERPKHLDYQIMEQRIKSFTGWPLRLDQTPQQMAEAGFFYVGVQDYVRCFQCGGGLRNFEPGDNPWIEHTRWYPQCAYVRGKKGQRFVDAVAKKQQELLAQQGSQNVIDTFPSNSASLNQSASTGSRPSRDSASLKEDSPGKQASLNKNANQIIAALSGHSKQNVDARLFGPASLAYLVPGNTPEHLNRRARENDSQQEAFNVPETSSMPPFDPKSILEENARLRNSSRCKVCQQREAVIAFLPCGHLATCESCAPTQTVCCVCHKKILASIRTCKIAEPQA</sequence>
<comment type="caution">
    <text evidence="3">The sequence shown here is derived from an EMBL/GenBank/DDBJ whole genome shotgun (WGS) entry which is preliminary data.</text>
</comment>
<dbReference type="CDD" id="cd00022">
    <property type="entry name" value="BIR"/>
    <property type="match status" value="2"/>
</dbReference>
<dbReference type="Proteomes" id="UP001195483">
    <property type="component" value="Unassembled WGS sequence"/>
</dbReference>
<feature type="compositionally biased region" description="Polar residues" evidence="2">
    <location>
        <begin position="889"/>
        <end position="906"/>
    </location>
</feature>
<protein>
    <submittedName>
        <fullName evidence="3">Uncharacterized protein</fullName>
    </submittedName>
</protein>
<dbReference type="SUPFAM" id="SSF57924">
    <property type="entry name" value="Inhibitor of apoptosis (IAP) repeat"/>
    <property type="match status" value="2"/>
</dbReference>
<dbReference type="InterPro" id="IPR050784">
    <property type="entry name" value="IAP"/>
</dbReference>
<dbReference type="SMART" id="SM00238">
    <property type="entry name" value="BIR"/>
    <property type="match status" value="2"/>
</dbReference>
<dbReference type="Gene3D" id="1.10.1170.10">
    <property type="entry name" value="Inhibitor Of Apoptosis Protein (2mihbC-IAP-1), Chain A"/>
    <property type="match status" value="2"/>
</dbReference>
<dbReference type="GO" id="GO:0006915">
    <property type="term" value="P:apoptotic process"/>
    <property type="evidence" value="ECO:0007669"/>
    <property type="project" value="UniProtKB-KW"/>
</dbReference>
<dbReference type="PANTHER" id="PTHR10044:SF139">
    <property type="entry name" value="DEATH-ASSOCIATED INHIBITOR OF APOPTOSIS 2"/>
    <property type="match status" value="1"/>
</dbReference>
<gene>
    <name evidence="3" type="ORF">CHS0354_037691</name>
</gene>
<feature type="compositionally biased region" description="Polar residues" evidence="2">
    <location>
        <begin position="735"/>
        <end position="750"/>
    </location>
</feature>
<dbReference type="Pfam" id="PF13920">
    <property type="entry name" value="zf-C3HC4_3"/>
    <property type="match status" value="1"/>
</dbReference>
<evidence type="ECO:0000256" key="2">
    <source>
        <dbReference type="SAM" id="MobiDB-lite"/>
    </source>
</evidence>
<keyword evidence="1" id="KW-0053">Apoptosis</keyword>
<dbReference type="GO" id="GO:0005634">
    <property type="term" value="C:nucleus"/>
    <property type="evidence" value="ECO:0007669"/>
    <property type="project" value="TreeGrafter"/>
</dbReference>
<organism evidence="3 4">
    <name type="scientific">Potamilus streckersoni</name>
    <dbReference type="NCBI Taxonomy" id="2493646"/>
    <lineage>
        <taxon>Eukaryota</taxon>
        <taxon>Metazoa</taxon>
        <taxon>Spiralia</taxon>
        <taxon>Lophotrochozoa</taxon>
        <taxon>Mollusca</taxon>
        <taxon>Bivalvia</taxon>
        <taxon>Autobranchia</taxon>
        <taxon>Heteroconchia</taxon>
        <taxon>Palaeoheterodonta</taxon>
        <taxon>Unionida</taxon>
        <taxon>Unionoidea</taxon>
        <taxon>Unionidae</taxon>
        <taxon>Ambleminae</taxon>
        <taxon>Lampsilini</taxon>
        <taxon>Potamilus</taxon>
    </lineage>
</organism>
<evidence type="ECO:0000256" key="1">
    <source>
        <dbReference type="ARBA" id="ARBA00022703"/>
    </source>
</evidence>
<dbReference type="EMBL" id="JAEAOA010002205">
    <property type="protein sequence ID" value="KAK3601376.1"/>
    <property type="molecule type" value="Genomic_DNA"/>
</dbReference>
<dbReference type="PANTHER" id="PTHR10044">
    <property type="entry name" value="INHIBITOR OF APOPTOSIS"/>
    <property type="match status" value="1"/>
</dbReference>